<dbReference type="InterPro" id="IPR025554">
    <property type="entry name" value="DUF4140"/>
</dbReference>
<evidence type="ECO:0008006" key="6">
    <source>
        <dbReference type="Google" id="ProtNLM"/>
    </source>
</evidence>
<dbReference type="EMBL" id="FOIZ01000002">
    <property type="protein sequence ID" value="SEW39228.1"/>
    <property type="molecule type" value="Genomic_DNA"/>
</dbReference>
<proteinExistence type="predicted"/>
<dbReference type="InterPro" id="IPR011935">
    <property type="entry name" value="CHP02231"/>
</dbReference>
<dbReference type="Pfam" id="PF13598">
    <property type="entry name" value="DUF4139"/>
    <property type="match status" value="1"/>
</dbReference>
<feature type="chain" id="PRO_5011709696" description="DUF4139 domain-containing protein" evidence="1">
    <location>
        <begin position="21"/>
        <end position="548"/>
    </location>
</feature>
<dbReference type="OrthoDB" id="580912at2"/>
<dbReference type="Pfam" id="PF13600">
    <property type="entry name" value="DUF4140"/>
    <property type="match status" value="1"/>
</dbReference>
<name>A0A1I0REB8_9RHOB</name>
<reference evidence="4 5" key="1">
    <citation type="submission" date="2016-10" db="EMBL/GenBank/DDBJ databases">
        <authorList>
            <person name="de Groot N.N."/>
        </authorList>
    </citation>
    <scope>NUCLEOTIDE SEQUENCE [LARGE SCALE GENOMIC DNA]</scope>
    <source>
        <strain evidence="4 5">DSM 17925</strain>
    </source>
</reference>
<evidence type="ECO:0000259" key="2">
    <source>
        <dbReference type="Pfam" id="PF13598"/>
    </source>
</evidence>
<keyword evidence="1" id="KW-0732">Signal</keyword>
<feature type="signal peptide" evidence="1">
    <location>
        <begin position="1"/>
        <end position="20"/>
    </location>
</feature>
<dbReference type="AlphaFoldDB" id="A0A1I0REB8"/>
<evidence type="ECO:0000313" key="5">
    <source>
        <dbReference type="Proteomes" id="UP000199167"/>
    </source>
</evidence>
<dbReference type="PANTHER" id="PTHR31005:SF8">
    <property type="entry name" value="DUF4139 DOMAIN-CONTAINING PROTEIN"/>
    <property type="match status" value="1"/>
</dbReference>
<evidence type="ECO:0000313" key="4">
    <source>
        <dbReference type="EMBL" id="SEW39228.1"/>
    </source>
</evidence>
<organism evidence="4 5">
    <name type="scientific">Cognatiyoonia koreensis</name>
    <dbReference type="NCBI Taxonomy" id="364200"/>
    <lineage>
        <taxon>Bacteria</taxon>
        <taxon>Pseudomonadati</taxon>
        <taxon>Pseudomonadota</taxon>
        <taxon>Alphaproteobacteria</taxon>
        <taxon>Rhodobacterales</taxon>
        <taxon>Paracoccaceae</taxon>
        <taxon>Cognatiyoonia</taxon>
    </lineage>
</organism>
<dbReference type="InterPro" id="IPR037291">
    <property type="entry name" value="DUF4139"/>
</dbReference>
<dbReference type="NCBIfam" id="TIGR02231">
    <property type="entry name" value="mucoidy inhibitor MuiA family protein"/>
    <property type="match status" value="1"/>
</dbReference>
<feature type="domain" description="DUF4139" evidence="2">
    <location>
        <begin position="231"/>
        <end position="542"/>
    </location>
</feature>
<gene>
    <name evidence="4" type="ORF">SAMN04488515_2571</name>
</gene>
<accession>A0A1I0REB8</accession>
<dbReference type="Proteomes" id="UP000199167">
    <property type="component" value="Unassembled WGS sequence"/>
</dbReference>
<sequence length="548" mass="58883">MRLTPIAAATFAVTAQIVSAETFVATADPTAVTIYPSAASVLREATIDLPAGNHTIIVPNLPAQLRAEFVEVTADQGITIGAVNLATGRMPALPDTRSENVLAAQAEVDRLQEVLRQSDVAISEIRLRSLAAEEQVAFLRGLTATTTDPDDVGAVQALADMVGAEILVLRRSAFAAEQEALAAERAQADDRKALATAEQALAALIAPSDDRATLTFAVDVAEATSVGFDITSIEGEASWAPDYNLRLTTGDSPTLLIERNVVISQSTGQDWVDVALILSTAEPSGRATPYRAFGERKSIISEEEYLARQRLDTGNSGGLAPAVLEAPVVVADIPATVSLSRRSPDGIAASYDYPRPVSIRNGVEDLRLPLDELTFDATQRARAVPAKENVAYRMVKFTNGDDILLDGPARYFANGVLVGFDDLRRIQPGQTTEIGFGGIQGLLTKRNAPNLLQGAVGIIAQENQRNETVTLTLENLTTEDWQIQVFEGAPYSEQTDLEITYTADPDYELSQFNGQRGVLEWTIDLAAGEETQIIVDYALTWPSGFRLE</sequence>
<dbReference type="PANTHER" id="PTHR31005">
    <property type="entry name" value="DUF4139 DOMAIN-CONTAINING PROTEIN"/>
    <property type="match status" value="1"/>
</dbReference>
<evidence type="ECO:0000259" key="3">
    <source>
        <dbReference type="Pfam" id="PF13600"/>
    </source>
</evidence>
<keyword evidence="5" id="KW-1185">Reference proteome</keyword>
<evidence type="ECO:0000256" key="1">
    <source>
        <dbReference type="SAM" id="SignalP"/>
    </source>
</evidence>
<dbReference type="RefSeq" id="WP_089995427.1">
    <property type="nucleotide sequence ID" value="NZ_FOIZ01000002.1"/>
</dbReference>
<protein>
    <recommendedName>
        <fullName evidence="6">DUF4139 domain-containing protein</fullName>
    </recommendedName>
</protein>
<feature type="domain" description="DUF4140" evidence="3">
    <location>
        <begin position="32"/>
        <end position="139"/>
    </location>
</feature>
<dbReference type="STRING" id="364200.SAMN04488515_2571"/>